<keyword evidence="2" id="KW-0819">tRNA processing</keyword>
<dbReference type="GO" id="GO:0030677">
    <property type="term" value="C:ribonuclease P complex"/>
    <property type="evidence" value="ECO:0007669"/>
    <property type="project" value="TreeGrafter"/>
</dbReference>
<dbReference type="GO" id="GO:0004526">
    <property type="term" value="F:ribonuclease P activity"/>
    <property type="evidence" value="ECO:0007669"/>
    <property type="project" value="UniProtKB-EC"/>
</dbReference>
<evidence type="ECO:0000313" key="7">
    <source>
        <dbReference type="EMBL" id="MPM61321.1"/>
    </source>
</evidence>
<dbReference type="InterPro" id="IPR000100">
    <property type="entry name" value="RNase_P"/>
</dbReference>
<comment type="function">
    <text evidence="1">RNaseP catalyzes the removal of the 5'-leader sequence from pre-tRNA to produce the mature 5'-terminus. It can also cleave other RNA substrates such as 4.5S RNA. The protein component plays an auxiliary but essential role in vivo by binding to the 5'-leader sequence and broadening the substrate specificity of the ribozyme.</text>
</comment>
<dbReference type="Gene3D" id="3.30.230.10">
    <property type="match status" value="1"/>
</dbReference>
<dbReference type="EC" id="3.1.26.5" evidence="7"/>
<dbReference type="SUPFAM" id="SSF54211">
    <property type="entry name" value="Ribosomal protein S5 domain 2-like"/>
    <property type="match status" value="1"/>
</dbReference>
<name>A0A645B9K1_9ZZZZ</name>
<evidence type="ECO:0000256" key="2">
    <source>
        <dbReference type="ARBA" id="ARBA00022694"/>
    </source>
</evidence>
<dbReference type="Pfam" id="PF00825">
    <property type="entry name" value="Ribonuclease_P"/>
    <property type="match status" value="1"/>
</dbReference>
<accession>A0A645B9K1</accession>
<keyword evidence="5 7" id="KW-0378">Hydrolase</keyword>
<evidence type="ECO:0000256" key="3">
    <source>
        <dbReference type="ARBA" id="ARBA00022722"/>
    </source>
</evidence>
<proteinExistence type="inferred from homology"/>
<evidence type="ECO:0000256" key="4">
    <source>
        <dbReference type="ARBA" id="ARBA00022759"/>
    </source>
</evidence>
<evidence type="ECO:0000256" key="6">
    <source>
        <dbReference type="ARBA" id="ARBA00022884"/>
    </source>
</evidence>
<evidence type="ECO:0000256" key="1">
    <source>
        <dbReference type="ARBA" id="ARBA00002663"/>
    </source>
</evidence>
<dbReference type="GO" id="GO:0000049">
    <property type="term" value="F:tRNA binding"/>
    <property type="evidence" value="ECO:0007669"/>
    <property type="project" value="InterPro"/>
</dbReference>
<keyword evidence="3" id="KW-0540">Nuclease</keyword>
<dbReference type="InterPro" id="IPR020568">
    <property type="entry name" value="Ribosomal_Su5_D2-typ_SF"/>
</dbReference>
<dbReference type="GO" id="GO:0042781">
    <property type="term" value="F:3'-tRNA processing endoribonuclease activity"/>
    <property type="evidence" value="ECO:0007669"/>
    <property type="project" value="TreeGrafter"/>
</dbReference>
<organism evidence="7">
    <name type="scientific">bioreactor metagenome</name>
    <dbReference type="NCBI Taxonomy" id="1076179"/>
    <lineage>
        <taxon>unclassified sequences</taxon>
        <taxon>metagenomes</taxon>
        <taxon>ecological metagenomes</taxon>
    </lineage>
</organism>
<evidence type="ECO:0000256" key="5">
    <source>
        <dbReference type="ARBA" id="ARBA00022801"/>
    </source>
</evidence>
<dbReference type="PANTHER" id="PTHR33992:SF1">
    <property type="entry name" value="RIBONUCLEASE P PROTEIN COMPONENT"/>
    <property type="match status" value="1"/>
</dbReference>
<dbReference type="NCBIfam" id="TIGR00188">
    <property type="entry name" value="rnpA"/>
    <property type="match status" value="1"/>
</dbReference>
<protein>
    <submittedName>
        <fullName evidence="7">Ribonuclease P protein component</fullName>
        <ecNumber evidence="7">3.1.26.5</ecNumber>
    </submittedName>
</protein>
<dbReference type="PANTHER" id="PTHR33992">
    <property type="entry name" value="RIBONUCLEASE P PROTEIN COMPONENT"/>
    <property type="match status" value="1"/>
</dbReference>
<dbReference type="AlphaFoldDB" id="A0A645B9K1"/>
<dbReference type="PROSITE" id="PS00648">
    <property type="entry name" value="RIBONUCLEASE_P"/>
    <property type="match status" value="1"/>
</dbReference>
<keyword evidence="4" id="KW-0255">Endonuclease</keyword>
<dbReference type="EMBL" id="VSSQ01018273">
    <property type="protein sequence ID" value="MPM61321.1"/>
    <property type="molecule type" value="Genomic_DNA"/>
</dbReference>
<reference evidence="7" key="1">
    <citation type="submission" date="2019-08" db="EMBL/GenBank/DDBJ databases">
        <authorList>
            <person name="Kucharzyk K."/>
            <person name="Murdoch R.W."/>
            <person name="Higgins S."/>
            <person name="Loffler F."/>
        </authorList>
    </citation>
    <scope>NUCLEOTIDE SEQUENCE</scope>
</reference>
<dbReference type="HAMAP" id="MF_00227">
    <property type="entry name" value="RNase_P"/>
    <property type="match status" value="1"/>
</dbReference>
<gene>
    <name evidence="7" type="primary">rnpA_34</name>
    <name evidence="7" type="ORF">SDC9_108179</name>
</gene>
<dbReference type="InterPro" id="IPR020539">
    <property type="entry name" value="RNase_P_CS"/>
</dbReference>
<comment type="caution">
    <text evidence="7">The sequence shown here is derived from an EMBL/GenBank/DDBJ whole genome shotgun (WGS) entry which is preliminary data.</text>
</comment>
<keyword evidence="6" id="KW-0694">RNA-binding</keyword>
<sequence length="137" mass="16039">MTFISVFRLKSEGMRKGILELQKTVSLNQNHEFRRLYRKKGAISAPLVTYVAKNRFGFNRVGITTSKKIGKAHDRNRARRVIREAYRLLLPRFSQGIGYDIVFVARTRTTNCTMQEVYKVMTKHLSPYFVQNDESYI</sequence>
<dbReference type="InterPro" id="IPR014721">
    <property type="entry name" value="Ribsml_uS5_D2-typ_fold_subgr"/>
</dbReference>